<evidence type="ECO:0000256" key="1">
    <source>
        <dbReference type="RuleBase" id="RU365079"/>
    </source>
</evidence>
<reference evidence="3 4" key="1">
    <citation type="submission" date="2024-01" db="EMBL/GenBank/DDBJ databases">
        <title>The complete chloroplast genome sequence of Lithospermum erythrorhizon: insights into the phylogenetic relationship among Boraginaceae species and the maternal lineages of purple gromwells.</title>
        <authorList>
            <person name="Okada T."/>
            <person name="Watanabe K."/>
        </authorList>
    </citation>
    <scope>NUCLEOTIDE SEQUENCE [LARGE SCALE GENOMIC DNA]</scope>
</reference>
<comment type="subunit">
    <text evidence="1">Component of the TIM23 complex.</text>
</comment>
<dbReference type="PANTHER" id="PTHR12210">
    <property type="entry name" value="DULLARD PROTEIN PHOSPHATASE"/>
    <property type="match status" value="1"/>
</dbReference>
<dbReference type="Gene3D" id="3.40.50.1000">
    <property type="entry name" value="HAD superfamily/HAD-like"/>
    <property type="match status" value="1"/>
</dbReference>
<accession>A0AAV3R4J7</accession>
<dbReference type="AlphaFoldDB" id="A0AAV3R4J7"/>
<keyword evidence="1" id="KW-0496">Mitochondrion</keyword>
<evidence type="ECO:0000313" key="4">
    <source>
        <dbReference type="Proteomes" id="UP001454036"/>
    </source>
</evidence>
<dbReference type="SUPFAM" id="SSF56784">
    <property type="entry name" value="HAD-like"/>
    <property type="match status" value="1"/>
</dbReference>
<dbReference type="InterPro" id="IPR023214">
    <property type="entry name" value="HAD_sf"/>
</dbReference>
<keyword evidence="1" id="KW-0809">Transit peptide</keyword>
<dbReference type="SMART" id="SM00577">
    <property type="entry name" value="CPDc"/>
    <property type="match status" value="1"/>
</dbReference>
<dbReference type="Pfam" id="PF03031">
    <property type="entry name" value="NIF"/>
    <property type="match status" value="1"/>
</dbReference>
<dbReference type="InterPro" id="IPR036412">
    <property type="entry name" value="HAD-like_sf"/>
</dbReference>
<comment type="similarity">
    <text evidence="1">Belongs to the TIM50 family.</text>
</comment>
<dbReference type="EMBL" id="BAABME010024735">
    <property type="protein sequence ID" value="GAA0170784.1"/>
    <property type="molecule type" value="Genomic_DNA"/>
</dbReference>
<dbReference type="GO" id="GO:0015031">
    <property type="term" value="P:protein transport"/>
    <property type="evidence" value="ECO:0007669"/>
    <property type="project" value="UniProtKB-KW"/>
</dbReference>
<name>A0AAV3R4J7_LITER</name>
<dbReference type="GO" id="GO:0005744">
    <property type="term" value="C:TIM23 mitochondrial import inner membrane translocase complex"/>
    <property type="evidence" value="ECO:0007669"/>
    <property type="project" value="UniProtKB-UniRule"/>
</dbReference>
<keyword evidence="1" id="KW-0811">Translocation</keyword>
<sequence>MAEKSPMTSKMKNVVSYYDCSDDDDNYYYSDSENEVDISLDKLNLGAKKKLLVLPLGGFLVHRVHVRNEASVRGYKPDYVHGKFLIFKRSFSSDFLKFCFERFEVGIWSSAREHNVDAALSALCGPMIRKFAFIFDQEDCTDSGFSSLENENKPIFLKELRKIWENVHNDVSWRKGQYSSSNTLLICEPTKAPILYPNTFISLSDYKVDNGDDDSFLGSKGELRAFLDKLVDAEDVPTFVKGHPFGQPAITTQHPDWDYYSKIVGKFSQD</sequence>
<dbReference type="PROSITE" id="PS50969">
    <property type="entry name" value="FCP1"/>
    <property type="match status" value="1"/>
</dbReference>
<keyword evidence="1" id="KW-0813">Transport</keyword>
<keyword evidence="1" id="KW-0653">Protein transport</keyword>
<evidence type="ECO:0000259" key="2">
    <source>
        <dbReference type="PROSITE" id="PS50969"/>
    </source>
</evidence>
<comment type="function">
    <text evidence="1">Essential component of the TIM23 complex, a complex that mediates the translocation of transit peptide-containing proteins across the mitochondrial inner membrane.</text>
</comment>
<comment type="caution">
    <text evidence="3">The sequence shown here is derived from an EMBL/GenBank/DDBJ whole genome shotgun (WGS) entry which is preliminary data.</text>
</comment>
<protein>
    <recommendedName>
        <fullName evidence="1">Mitochondrial import inner membrane translocase subunit TIM50</fullName>
    </recommendedName>
</protein>
<gene>
    <name evidence="3" type="ORF">LIER_41022</name>
</gene>
<evidence type="ECO:0000313" key="3">
    <source>
        <dbReference type="EMBL" id="GAA0170784.1"/>
    </source>
</evidence>
<proteinExistence type="inferred from homology"/>
<dbReference type="InterPro" id="IPR004274">
    <property type="entry name" value="FCP1_dom"/>
</dbReference>
<comment type="subcellular location">
    <subcellularLocation>
        <location evidence="1">Mitochondrion inner membrane</location>
        <topology evidence="1">Single-pass membrane protein</topology>
    </subcellularLocation>
</comment>
<feature type="domain" description="FCP1 homology" evidence="2">
    <location>
        <begin position="45"/>
        <end position="230"/>
    </location>
</feature>
<organism evidence="3 4">
    <name type="scientific">Lithospermum erythrorhizon</name>
    <name type="common">Purple gromwell</name>
    <name type="synonym">Lithospermum officinale var. erythrorhizon</name>
    <dbReference type="NCBI Taxonomy" id="34254"/>
    <lineage>
        <taxon>Eukaryota</taxon>
        <taxon>Viridiplantae</taxon>
        <taxon>Streptophyta</taxon>
        <taxon>Embryophyta</taxon>
        <taxon>Tracheophyta</taxon>
        <taxon>Spermatophyta</taxon>
        <taxon>Magnoliopsida</taxon>
        <taxon>eudicotyledons</taxon>
        <taxon>Gunneridae</taxon>
        <taxon>Pentapetalae</taxon>
        <taxon>asterids</taxon>
        <taxon>lamiids</taxon>
        <taxon>Boraginales</taxon>
        <taxon>Boraginaceae</taxon>
        <taxon>Boraginoideae</taxon>
        <taxon>Lithospermeae</taxon>
        <taxon>Lithospermum</taxon>
    </lineage>
</organism>
<keyword evidence="4" id="KW-1185">Reference proteome</keyword>
<dbReference type="InterPro" id="IPR050365">
    <property type="entry name" value="TIM50"/>
</dbReference>
<dbReference type="Proteomes" id="UP001454036">
    <property type="component" value="Unassembled WGS sequence"/>
</dbReference>